<dbReference type="InterPro" id="IPR024710">
    <property type="entry name" value="MfnD"/>
</dbReference>
<dbReference type="Gene3D" id="2.30.36.100">
    <property type="match status" value="1"/>
</dbReference>
<sequence length="322" mass="35269">MKRVFLYEYLSAGGLVDGDEAATNELLAMGLAMRSALEADLRQVEDVVLTVACSARTPPPSTDAATALPMLGETPWQFVARQADGHDFTWVVAPETGGLLERISRGVDPARWIGCDADAIHLTTGKRATLKRLSEQGVATPLAFEHWPEIDRWVVKPDDGAGAVATRLHTSQDEAWDDWAQRSRQGMAMSLEPWVVGEPMSLSLLCSEEGAEVLSVNRQHILVDGDGVVRYEGVKPHIMSQADPRMRTLRTMASQVARHIPGLRGFVGVDLVWHPQCGPVLIEVNPRVTCAYVGLSRALGRHLAADIIVAHQHDHRDAHARH</sequence>
<feature type="domain" description="Tyramine--L-glutamate ligase pre ATP-grasp" evidence="2">
    <location>
        <begin position="49"/>
        <end position="120"/>
    </location>
</feature>
<dbReference type="SUPFAM" id="SSF56059">
    <property type="entry name" value="Glutathione synthetase ATP-binding domain-like"/>
    <property type="match status" value="1"/>
</dbReference>
<dbReference type="InterPro" id="IPR040803">
    <property type="entry name" value="MfnD_preATP-grasp"/>
</dbReference>
<dbReference type="Gene3D" id="3.40.50.11770">
    <property type="match status" value="1"/>
</dbReference>
<feature type="domain" description="ATP-grasp fold PylC-type" evidence="1">
    <location>
        <begin position="126"/>
        <end position="289"/>
    </location>
</feature>
<evidence type="ECO:0000259" key="1">
    <source>
        <dbReference type="Pfam" id="PF02655"/>
    </source>
</evidence>
<dbReference type="Proteomes" id="UP001371218">
    <property type="component" value="Unassembled WGS sequence"/>
</dbReference>
<evidence type="ECO:0000313" key="4">
    <source>
        <dbReference type="Proteomes" id="UP001371218"/>
    </source>
</evidence>
<evidence type="ECO:0000259" key="2">
    <source>
        <dbReference type="Pfam" id="PF18301"/>
    </source>
</evidence>
<name>A0ABU9BIB8_9BURK</name>
<keyword evidence="4" id="KW-1185">Reference proteome</keyword>
<dbReference type="Pfam" id="PF02655">
    <property type="entry name" value="ATP-grasp_3"/>
    <property type="match status" value="1"/>
</dbReference>
<reference evidence="3 4" key="1">
    <citation type="submission" date="2024-04" db="EMBL/GenBank/DDBJ databases">
        <title>Novel species of the genus Ideonella isolated from streams.</title>
        <authorList>
            <person name="Lu H."/>
        </authorList>
    </citation>
    <scope>NUCLEOTIDE SEQUENCE [LARGE SCALE GENOMIC DNA]</scope>
    <source>
        <strain evidence="3 4">DXS29W</strain>
    </source>
</reference>
<dbReference type="Pfam" id="PF18301">
    <property type="entry name" value="preATP-grasp_3"/>
    <property type="match status" value="1"/>
</dbReference>
<dbReference type="PIRSF" id="PIRSF016766">
    <property type="entry name" value="UCP016766_ATPgrasp"/>
    <property type="match status" value="1"/>
</dbReference>
<dbReference type="RefSeq" id="WP_341424029.1">
    <property type="nucleotide sequence ID" value="NZ_JBBUTG010000001.1"/>
</dbReference>
<protein>
    <submittedName>
        <fullName evidence="3">ATP-grasp domain-containing protein</fullName>
    </submittedName>
</protein>
<dbReference type="InterPro" id="IPR003806">
    <property type="entry name" value="ATP-grasp_PylC-type"/>
</dbReference>
<proteinExistence type="predicted"/>
<evidence type="ECO:0000313" key="3">
    <source>
        <dbReference type="EMBL" id="MEK8029696.1"/>
    </source>
</evidence>
<dbReference type="EMBL" id="JBBUTG010000001">
    <property type="protein sequence ID" value="MEK8029696.1"/>
    <property type="molecule type" value="Genomic_DNA"/>
</dbReference>
<comment type="caution">
    <text evidence="3">The sequence shown here is derived from an EMBL/GenBank/DDBJ whole genome shotgun (WGS) entry which is preliminary data.</text>
</comment>
<accession>A0ABU9BIB8</accession>
<dbReference type="Gene3D" id="3.30.470.20">
    <property type="entry name" value="ATP-grasp fold, B domain"/>
    <property type="match status" value="1"/>
</dbReference>
<gene>
    <name evidence="3" type="ORF">AACH06_02590</name>
</gene>
<organism evidence="3 4">
    <name type="scientific">Ideonella lacteola</name>
    <dbReference type="NCBI Taxonomy" id="2984193"/>
    <lineage>
        <taxon>Bacteria</taxon>
        <taxon>Pseudomonadati</taxon>
        <taxon>Pseudomonadota</taxon>
        <taxon>Betaproteobacteria</taxon>
        <taxon>Burkholderiales</taxon>
        <taxon>Sphaerotilaceae</taxon>
        <taxon>Ideonella</taxon>
    </lineage>
</organism>